<dbReference type="AlphaFoldDB" id="A0A0V1J4W6"/>
<dbReference type="Proteomes" id="UP000054805">
    <property type="component" value="Unassembled WGS sequence"/>
</dbReference>
<evidence type="ECO:0000313" key="2">
    <source>
        <dbReference type="EMBL" id="KRZ41945.1"/>
    </source>
</evidence>
<accession>A0A0V1J4W6</accession>
<dbReference type="EMBL" id="JYDS01000039">
    <property type="protein sequence ID" value="KRZ30006.1"/>
    <property type="molecule type" value="Genomic_DNA"/>
</dbReference>
<dbReference type="EMBL" id="JYDV01000017">
    <property type="protein sequence ID" value="KRZ41945.1"/>
    <property type="molecule type" value="Genomic_DNA"/>
</dbReference>
<dbReference type="Proteomes" id="UP000054826">
    <property type="component" value="Unassembled WGS sequence"/>
</dbReference>
<evidence type="ECO:0000313" key="3">
    <source>
        <dbReference type="Proteomes" id="UP000054805"/>
    </source>
</evidence>
<organism evidence="1 3">
    <name type="scientific">Trichinella pseudospiralis</name>
    <name type="common">Parasitic roundworm</name>
    <dbReference type="NCBI Taxonomy" id="6337"/>
    <lineage>
        <taxon>Eukaryota</taxon>
        <taxon>Metazoa</taxon>
        <taxon>Ecdysozoa</taxon>
        <taxon>Nematoda</taxon>
        <taxon>Enoplea</taxon>
        <taxon>Dorylaimia</taxon>
        <taxon>Trichinellida</taxon>
        <taxon>Trichinellidae</taxon>
        <taxon>Trichinella</taxon>
    </lineage>
</organism>
<evidence type="ECO:0000313" key="1">
    <source>
        <dbReference type="EMBL" id="KRZ30006.1"/>
    </source>
</evidence>
<comment type="caution">
    <text evidence="1">The sequence shown here is derived from an EMBL/GenBank/DDBJ whole genome shotgun (WGS) entry which is preliminary data.</text>
</comment>
<proteinExistence type="predicted"/>
<gene>
    <name evidence="1" type="ORF">T4B_14081</name>
    <name evidence="2" type="ORF">T4C_10599</name>
</gene>
<name>A0A0V1J4W6_TRIPS</name>
<reference evidence="3 4" key="1">
    <citation type="submission" date="2015-01" db="EMBL/GenBank/DDBJ databases">
        <title>Evolution of Trichinella species and genotypes.</title>
        <authorList>
            <person name="Korhonen P.K."/>
            <person name="Edoardo P."/>
            <person name="Giuseppe L.R."/>
            <person name="Gasser R.B."/>
        </authorList>
    </citation>
    <scope>NUCLEOTIDE SEQUENCE [LARGE SCALE GENOMIC DNA]</scope>
    <source>
        <strain evidence="2">ISS176</strain>
        <strain evidence="1">ISS588</strain>
    </source>
</reference>
<protein>
    <submittedName>
        <fullName evidence="1">Uncharacterized protein</fullName>
    </submittedName>
</protein>
<keyword evidence="3" id="KW-1185">Reference proteome</keyword>
<evidence type="ECO:0000313" key="4">
    <source>
        <dbReference type="Proteomes" id="UP000054826"/>
    </source>
</evidence>
<sequence>MHRADRLHRMSTFGRLAGQHYTVCTIEYCIGNVARVGLALSTIDSNICVAHIAGLPARRHLAMIAFCATNTCSAGISIPRSPRAIITPSASSIIESTLSMPWRFSILATILIPLPSSPSACLI</sequence>